<reference evidence="2" key="1">
    <citation type="submission" date="2020-01" db="EMBL/GenBank/DDBJ databases">
        <title>Development of genomics and gene disruption for Polysphondylium violaceum indicates a role for the polyketide synthase stlB in stalk morphogenesis.</title>
        <authorList>
            <person name="Narita B."/>
            <person name="Kawabe Y."/>
            <person name="Kin K."/>
            <person name="Saito T."/>
            <person name="Gibbs R."/>
            <person name="Kuspa A."/>
            <person name="Muzny D."/>
            <person name="Queller D."/>
            <person name="Richards S."/>
            <person name="Strassman J."/>
            <person name="Sucgang R."/>
            <person name="Worley K."/>
            <person name="Schaap P."/>
        </authorList>
    </citation>
    <scope>NUCLEOTIDE SEQUENCE</scope>
    <source>
        <strain evidence="2">QSvi11</strain>
    </source>
</reference>
<dbReference type="SUPFAM" id="SSF53474">
    <property type="entry name" value="alpha/beta-Hydrolases"/>
    <property type="match status" value="1"/>
</dbReference>
<dbReference type="EMBL" id="AJWJ01000059">
    <property type="protein sequence ID" value="KAF2076469.1"/>
    <property type="molecule type" value="Genomic_DNA"/>
</dbReference>
<evidence type="ECO:0000313" key="3">
    <source>
        <dbReference type="Proteomes" id="UP000695562"/>
    </source>
</evidence>
<evidence type="ECO:0000313" key="2">
    <source>
        <dbReference type="EMBL" id="KAF2076469.1"/>
    </source>
</evidence>
<dbReference type="InterPro" id="IPR046879">
    <property type="entry name" value="KANL3/Tex30_Abhydrolase"/>
</dbReference>
<accession>A0A8J4V9U0</accession>
<dbReference type="InterPro" id="IPR029058">
    <property type="entry name" value="AB_hydrolase_fold"/>
</dbReference>
<name>A0A8J4V9U0_9MYCE</name>
<keyword evidence="3" id="KW-1185">Reference proteome</keyword>
<feature type="domain" description="KANL3/Tex30 alpha/beta hydrolase-like" evidence="1">
    <location>
        <begin position="110"/>
        <end position="260"/>
    </location>
</feature>
<organism evidence="2 3">
    <name type="scientific">Polysphondylium violaceum</name>
    <dbReference type="NCBI Taxonomy" id="133409"/>
    <lineage>
        <taxon>Eukaryota</taxon>
        <taxon>Amoebozoa</taxon>
        <taxon>Evosea</taxon>
        <taxon>Eumycetozoa</taxon>
        <taxon>Dictyostelia</taxon>
        <taxon>Dictyosteliales</taxon>
        <taxon>Dictyosteliaceae</taxon>
        <taxon>Polysphondylium</taxon>
    </lineage>
</organism>
<dbReference type="OrthoDB" id="10260961at2759"/>
<sequence length="275" mass="30465">MNTTDTTETPTSTTVLKLNKYKKVERRSIFLPVLNESSNIKLEGLLSWVDKNHVDEQQQNGDAVGGYSDTQLYDNVAVVITHPHPMLGGNYRNNVVLGVADYLTSYMRIPTLCFNFRGVGRSDGTGSWRGSTERTDTLSAVQYLLNSNPLLTQSGNNITKVIIVGYSYGSVIGSSVADEHDSIIGFTAISYPFGPLTLMLLGHLLEPALNSPKPKLFVTGDKDNFTGVPKFKTRMSEMKGTRVESKIFEGVDHFYQNSEKMLSKEIAAWIHTLCK</sequence>
<dbReference type="AlphaFoldDB" id="A0A8J4V9U0"/>
<gene>
    <name evidence="2" type="ORF">CYY_002209</name>
</gene>
<dbReference type="PANTHER" id="PTHR42103:SF2">
    <property type="entry name" value="AB HYDROLASE-1 DOMAIN-CONTAINING PROTEIN"/>
    <property type="match status" value="1"/>
</dbReference>
<protein>
    <recommendedName>
        <fullName evidence="1">KANL3/Tex30 alpha/beta hydrolase-like domain-containing protein</fullName>
    </recommendedName>
</protein>
<evidence type="ECO:0000259" key="1">
    <source>
        <dbReference type="Pfam" id="PF20408"/>
    </source>
</evidence>
<comment type="caution">
    <text evidence="2">The sequence shown here is derived from an EMBL/GenBank/DDBJ whole genome shotgun (WGS) entry which is preliminary data.</text>
</comment>
<dbReference type="Pfam" id="PF20408">
    <property type="entry name" value="Abhydrolase_11"/>
    <property type="match status" value="1"/>
</dbReference>
<dbReference type="Proteomes" id="UP000695562">
    <property type="component" value="Unassembled WGS sequence"/>
</dbReference>
<proteinExistence type="predicted"/>
<dbReference type="Gene3D" id="3.40.50.1820">
    <property type="entry name" value="alpha/beta hydrolase"/>
    <property type="match status" value="1"/>
</dbReference>
<dbReference type="PANTHER" id="PTHR42103">
    <property type="entry name" value="ALPHA/BETA-HYDROLASES SUPERFAMILY PROTEIN"/>
    <property type="match status" value="1"/>
</dbReference>